<feature type="transmembrane region" description="Helical" evidence="7">
    <location>
        <begin position="19"/>
        <end position="36"/>
    </location>
</feature>
<evidence type="ECO:0000256" key="7">
    <source>
        <dbReference type="SAM" id="Phobius"/>
    </source>
</evidence>
<gene>
    <name evidence="9" type="ORF">F9B16_21700</name>
</gene>
<dbReference type="InterPro" id="IPR050545">
    <property type="entry name" value="Mycobact_MmpL"/>
</dbReference>
<protein>
    <submittedName>
        <fullName evidence="9">MMPL family transporter</fullName>
    </submittedName>
</protein>
<keyword evidence="4 7" id="KW-0812">Transmembrane</keyword>
<dbReference type="AlphaFoldDB" id="A0A6L3VQR1"/>
<feature type="domain" description="Membrane transport protein MMPL" evidence="8">
    <location>
        <begin position="52"/>
        <end position="360"/>
    </location>
</feature>
<accession>A0A6L3VQR1</accession>
<dbReference type="Gene3D" id="1.20.1640.10">
    <property type="entry name" value="Multidrug efflux transporter AcrB transmembrane domain"/>
    <property type="match status" value="2"/>
</dbReference>
<keyword evidence="10" id="KW-1185">Reference proteome</keyword>
<evidence type="ECO:0000259" key="8">
    <source>
        <dbReference type="Pfam" id="PF03176"/>
    </source>
</evidence>
<feature type="transmembrane region" description="Helical" evidence="7">
    <location>
        <begin position="543"/>
        <end position="563"/>
    </location>
</feature>
<feature type="transmembrane region" description="Helical" evidence="7">
    <location>
        <begin position="626"/>
        <end position="648"/>
    </location>
</feature>
<dbReference type="GO" id="GO:0005886">
    <property type="term" value="C:plasma membrane"/>
    <property type="evidence" value="ECO:0007669"/>
    <property type="project" value="UniProtKB-SubCell"/>
</dbReference>
<evidence type="ECO:0000256" key="2">
    <source>
        <dbReference type="ARBA" id="ARBA00010157"/>
    </source>
</evidence>
<feature type="transmembrane region" description="Helical" evidence="7">
    <location>
        <begin position="269"/>
        <end position="287"/>
    </location>
</feature>
<dbReference type="SUPFAM" id="SSF82866">
    <property type="entry name" value="Multidrug efflux transporter AcrB transmembrane domain"/>
    <property type="match status" value="2"/>
</dbReference>
<feature type="transmembrane region" description="Helical" evidence="7">
    <location>
        <begin position="583"/>
        <end position="605"/>
    </location>
</feature>
<dbReference type="PANTHER" id="PTHR33406">
    <property type="entry name" value="MEMBRANE PROTEIN MJ1562-RELATED"/>
    <property type="match status" value="1"/>
</dbReference>
<dbReference type="EMBL" id="WBMR01000062">
    <property type="protein sequence ID" value="KAB2379152.1"/>
    <property type="molecule type" value="Genomic_DNA"/>
</dbReference>
<comment type="similarity">
    <text evidence="2">Belongs to the resistance-nodulation-cell division (RND) (TC 2.A.6) family. MmpL subfamily.</text>
</comment>
<evidence type="ECO:0000313" key="9">
    <source>
        <dbReference type="EMBL" id="KAB2379152.1"/>
    </source>
</evidence>
<keyword evidence="5 7" id="KW-1133">Transmembrane helix</keyword>
<keyword evidence="6 7" id="KW-0472">Membrane</keyword>
<name>A0A6L3VQR1_9ACTN</name>
<comment type="subcellular location">
    <subcellularLocation>
        <location evidence="1">Cell membrane</location>
        <topology evidence="1">Multi-pass membrane protein</topology>
    </subcellularLocation>
</comment>
<feature type="transmembrane region" description="Helical" evidence="7">
    <location>
        <begin position="360"/>
        <end position="378"/>
    </location>
</feature>
<feature type="domain" description="Membrane transport protein MMPL" evidence="8">
    <location>
        <begin position="445"/>
        <end position="693"/>
    </location>
</feature>
<evidence type="ECO:0000256" key="6">
    <source>
        <dbReference type="ARBA" id="ARBA00023136"/>
    </source>
</evidence>
<feature type="transmembrane region" description="Helical" evidence="7">
    <location>
        <begin position="293"/>
        <end position="319"/>
    </location>
</feature>
<dbReference type="Pfam" id="PF03176">
    <property type="entry name" value="MMPL"/>
    <property type="match status" value="2"/>
</dbReference>
<dbReference type="Proteomes" id="UP000483004">
    <property type="component" value="Unassembled WGS sequence"/>
</dbReference>
<proteinExistence type="inferred from homology"/>
<comment type="caution">
    <text evidence="9">The sequence shown here is derived from an EMBL/GenBank/DDBJ whole genome shotgun (WGS) entry which is preliminary data.</text>
</comment>
<feature type="transmembrane region" description="Helical" evidence="7">
    <location>
        <begin position="660"/>
        <end position="682"/>
    </location>
</feature>
<evidence type="ECO:0000256" key="4">
    <source>
        <dbReference type="ARBA" id="ARBA00022692"/>
    </source>
</evidence>
<reference evidence="9 10" key="1">
    <citation type="submission" date="2019-09" db="EMBL/GenBank/DDBJ databases">
        <title>Actinomadura physcomitrii sp. nov., a novel actinomycete isolated from moss [Physcomitrium sphaericum (Ludw) Fuernr].</title>
        <authorList>
            <person name="Liu C."/>
            <person name="Zhuang X."/>
        </authorList>
    </citation>
    <scope>NUCLEOTIDE SEQUENCE [LARGE SCALE GENOMIC DNA]</scope>
    <source>
        <strain evidence="9 10">CYP1-1B</strain>
    </source>
</reference>
<feature type="transmembrane region" description="Helical" evidence="7">
    <location>
        <begin position="517"/>
        <end position="536"/>
    </location>
</feature>
<evidence type="ECO:0000256" key="1">
    <source>
        <dbReference type="ARBA" id="ARBA00004651"/>
    </source>
</evidence>
<organism evidence="9 10">
    <name type="scientific">Actinomadura montaniterrae</name>
    <dbReference type="NCBI Taxonomy" id="1803903"/>
    <lineage>
        <taxon>Bacteria</taxon>
        <taxon>Bacillati</taxon>
        <taxon>Actinomycetota</taxon>
        <taxon>Actinomycetes</taxon>
        <taxon>Streptosporangiales</taxon>
        <taxon>Thermomonosporaceae</taxon>
        <taxon>Actinomadura</taxon>
    </lineage>
</organism>
<keyword evidence="3" id="KW-1003">Cell membrane</keyword>
<dbReference type="OrthoDB" id="7051771at2"/>
<evidence type="ECO:0000256" key="3">
    <source>
        <dbReference type="ARBA" id="ARBA00022475"/>
    </source>
</evidence>
<evidence type="ECO:0000256" key="5">
    <source>
        <dbReference type="ARBA" id="ARBA00022989"/>
    </source>
</evidence>
<dbReference type="RefSeq" id="WP_151541939.1">
    <property type="nucleotide sequence ID" value="NZ_WBMR01000062.1"/>
</dbReference>
<dbReference type="InterPro" id="IPR004869">
    <property type="entry name" value="MMPL_dom"/>
</dbReference>
<feature type="transmembrane region" description="Helical" evidence="7">
    <location>
        <begin position="221"/>
        <end position="241"/>
    </location>
</feature>
<sequence>MSILGTAGRACFRHRWTTLLAWIAGLACLVTLWQLYGASPDNDVNTSDPGQTLLDRHFPQQSGDRLTVAIKSAAPVTDAAVRPRVEAALAPLRTAPHVSGVSDPYAHVSRNGHIAFATVQFTEPGTSLPTSEIKKLMKQATEASGHGVTFTLGGDVVDKIDAPSGGSSDGIGVAAAMIVLLIAFGSFLAMGLPVATALFGIGTGLSLLKLLGHLFPAPSYSPIIATGIGLGVGVDYALFIVTRFRDELRAGADPETATVTTMRTAGRSVLTAGITVVIAMLGLLALRESLMNGVAVAAAATVAMTVLASMTLLPAFLGFTGTRLAKPSRFTFRRRRTGTDAAGEPNAAGRWASFIQRRPVVATVSALAVILALAAPVLSMRLSMPDESTQPRGSMSYATYRTMSEGFGPGFDAPLIVAAKLPSRAAAPDAAARIAGALRSRPGVAEVAPPVVAADGRALMIIAYPTTQEQAAATNALVKTLTSDTLPRATAGTGVRAYLTGPNAGNIRFTNFIGQRLPWVIAIVLVLSMLLVLAMFRSAVIMVTAAVMNLLSIMASYGVLTAVTQWGWGGGLVGFPEKMPVTTWVPVFLFVILFGLSMDYQVFLLSRIRESWLDGDTNSAAVSRGLSVTARVISAAAAIMVVVFFGFVATADVAVKQIGLGLGVAVLIDATVVRLVLVPAVMELLGRANWWMPSWLDRVLPRVEEPLAPEPAPKPTAA</sequence>
<evidence type="ECO:0000313" key="10">
    <source>
        <dbReference type="Proteomes" id="UP000483004"/>
    </source>
</evidence>
<dbReference type="PANTHER" id="PTHR33406:SF11">
    <property type="entry name" value="MEMBRANE PROTEIN SCO6666-RELATED"/>
    <property type="match status" value="1"/>
</dbReference>